<dbReference type="CDD" id="cd22162">
    <property type="entry name" value="F-box_AtSKIP3-like"/>
    <property type="match status" value="1"/>
</dbReference>
<evidence type="ECO:0000313" key="4">
    <source>
        <dbReference type="Proteomes" id="UP000807159"/>
    </source>
</evidence>
<feature type="region of interest" description="Disordered" evidence="1">
    <location>
        <begin position="196"/>
        <end position="244"/>
    </location>
</feature>
<dbReference type="SUPFAM" id="SSF81383">
    <property type="entry name" value="F-box domain"/>
    <property type="match status" value="1"/>
</dbReference>
<evidence type="ECO:0000313" key="3">
    <source>
        <dbReference type="EMBL" id="KAH8482883.1"/>
    </source>
</evidence>
<dbReference type="InterPro" id="IPR001810">
    <property type="entry name" value="F-box_dom"/>
</dbReference>
<dbReference type="InterPro" id="IPR036047">
    <property type="entry name" value="F-box-like_dom_sf"/>
</dbReference>
<comment type="caution">
    <text evidence="3">The sequence shown here is derived from an EMBL/GenBank/DDBJ whole genome shotgun (WGS) entry which is preliminary data.</text>
</comment>
<dbReference type="EMBL" id="JACEGQ020000018">
    <property type="protein sequence ID" value="KAH8482883.1"/>
    <property type="molecule type" value="Genomic_DNA"/>
</dbReference>
<feature type="compositionally biased region" description="Polar residues" evidence="1">
    <location>
        <begin position="199"/>
        <end position="208"/>
    </location>
</feature>
<dbReference type="Proteomes" id="UP000807159">
    <property type="component" value="Chromosome 18"/>
</dbReference>
<keyword evidence="4" id="KW-1185">Reference proteome</keyword>
<feature type="domain" description="F-box" evidence="2">
    <location>
        <begin position="14"/>
        <end position="50"/>
    </location>
</feature>
<dbReference type="AlphaFoldDB" id="A0A8T2WRX2"/>
<accession>A0A8T2WRX2</accession>
<name>A0A8T2WRX2_POPDE</name>
<evidence type="ECO:0000259" key="2">
    <source>
        <dbReference type="Pfam" id="PF00646"/>
    </source>
</evidence>
<sequence length="244" mass="27488">MASENEEAGELSLNLLPEGCIANVLSFTSPLAACRLSIVSPLFRSAAETDALCERFLPRDHQSILSESDSPLLVSSKKQLNLSSPNLIVLCWFLPRNNSISASVAILSSLRMVKRAFRWRKRVGRNDICSQQGISELHWVVLLNIGDGLLILDQEALGNQPIQVTMGLIGGEKHTRTFRRHAERQSRWQYRSPRRPIIGSSTAESNGNYPKERGDGWSEIEMGEILSKEGEEEELERWVDCRWD</sequence>
<organism evidence="3 4">
    <name type="scientific">Populus deltoides</name>
    <name type="common">Eastern poplar</name>
    <name type="synonym">Eastern cottonwood</name>
    <dbReference type="NCBI Taxonomy" id="3696"/>
    <lineage>
        <taxon>Eukaryota</taxon>
        <taxon>Viridiplantae</taxon>
        <taxon>Streptophyta</taxon>
        <taxon>Embryophyta</taxon>
        <taxon>Tracheophyta</taxon>
        <taxon>Spermatophyta</taxon>
        <taxon>Magnoliopsida</taxon>
        <taxon>eudicotyledons</taxon>
        <taxon>Gunneridae</taxon>
        <taxon>Pentapetalae</taxon>
        <taxon>rosids</taxon>
        <taxon>fabids</taxon>
        <taxon>Malpighiales</taxon>
        <taxon>Salicaceae</taxon>
        <taxon>Saliceae</taxon>
        <taxon>Populus</taxon>
    </lineage>
</organism>
<gene>
    <name evidence="3" type="ORF">H0E87_030105</name>
</gene>
<dbReference type="Pfam" id="PF00646">
    <property type="entry name" value="F-box"/>
    <property type="match status" value="1"/>
</dbReference>
<dbReference type="PANTHER" id="PTHR32278">
    <property type="entry name" value="F-BOX DOMAIN-CONTAINING PROTEIN"/>
    <property type="match status" value="1"/>
</dbReference>
<dbReference type="PANTHER" id="PTHR32278:SF143">
    <property type="entry name" value="F-BOX PROTEIN PP2-B1"/>
    <property type="match status" value="1"/>
</dbReference>
<reference evidence="3" key="1">
    <citation type="journal article" date="2021" name="J. Hered.">
        <title>Genome Assembly of Salicaceae Populus deltoides (Eastern Cottonwood) I-69 Based on Nanopore Sequencing and Hi-C Technologies.</title>
        <authorList>
            <person name="Bai S."/>
            <person name="Wu H."/>
            <person name="Zhang J."/>
            <person name="Pan Z."/>
            <person name="Zhao W."/>
            <person name="Li Z."/>
            <person name="Tong C."/>
        </authorList>
    </citation>
    <scope>NUCLEOTIDE SEQUENCE</scope>
    <source>
        <tissue evidence="3">Leaf</tissue>
    </source>
</reference>
<proteinExistence type="predicted"/>
<protein>
    <recommendedName>
        <fullName evidence="2">F-box domain-containing protein</fullName>
    </recommendedName>
</protein>
<evidence type="ECO:0000256" key="1">
    <source>
        <dbReference type="SAM" id="MobiDB-lite"/>
    </source>
</evidence>